<dbReference type="HOGENOM" id="CLU_3099732_0_0_9"/>
<evidence type="ECO:0000313" key="2">
    <source>
        <dbReference type="EMBL" id="AJD89444.1"/>
    </source>
</evidence>
<reference evidence="2 3" key="1">
    <citation type="submission" date="2014-08" db="EMBL/GenBank/DDBJ databases">
        <title>Complete genome of a marine bacteria Jeotgalibacillus malaysiensis.</title>
        <authorList>
            <person name="Yaakop A.S."/>
            <person name="Chan K.-G."/>
            <person name="Goh K.M."/>
        </authorList>
    </citation>
    <scope>NUCLEOTIDE SEQUENCE [LARGE SCALE GENOMIC DNA]</scope>
    <source>
        <strain evidence="2 3">D5</strain>
    </source>
</reference>
<evidence type="ECO:0000256" key="1">
    <source>
        <dbReference type="SAM" id="MobiDB-lite"/>
    </source>
</evidence>
<accession>A0A0B5AN82</accession>
<sequence>MKQFISIPKQKSPDLIENNGSSDLLESTPVAEKQQTLMNLDKDPAIIYKRC</sequence>
<proteinExistence type="predicted"/>
<dbReference type="Proteomes" id="UP000031449">
    <property type="component" value="Chromosome"/>
</dbReference>
<dbReference type="AlphaFoldDB" id="A0A0B5AN82"/>
<keyword evidence="3" id="KW-1185">Reference proteome</keyword>
<protein>
    <submittedName>
        <fullName evidence="2">Uncharacterized protein</fullName>
    </submittedName>
</protein>
<dbReference type="BioCyc" id="JESP1508404:G14D9-9331-MONOMER"/>
<organism evidence="2 3">
    <name type="scientific">Jeotgalibacillus malaysiensis</name>
    <dbReference type="NCBI Taxonomy" id="1508404"/>
    <lineage>
        <taxon>Bacteria</taxon>
        <taxon>Bacillati</taxon>
        <taxon>Bacillota</taxon>
        <taxon>Bacilli</taxon>
        <taxon>Bacillales</taxon>
        <taxon>Caryophanaceae</taxon>
        <taxon>Jeotgalibacillus</taxon>
    </lineage>
</organism>
<feature type="region of interest" description="Disordered" evidence="1">
    <location>
        <begin position="1"/>
        <end position="23"/>
    </location>
</feature>
<evidence type="ECO:0000313" key="3">
    <source>
        <dbReference type="Proteomes" id="UP000031449"/>
    </source>
</evidence>
<dbReference type="STRING" id="1508404.JMA_01270"/>
<name>A0A0B5AN82_9BACL</name>
<gene>
    <name evidence="2" type="ORF">JMA_01270</name>
</gene>
<dbReference type="KEGG" id="jeo:JMA_01270"/>
<dbReference type="EMBL" id="CP009416">
    <property type="protein sequence ID" value="AJD89444.1"/>
    <property type="molecule type" value="Genomic_DNA"/>
</dbReference>